<dbReference type="SUPFAM" id="SSF89360">
    <property type="entry name" value="HesB-like domain"/>
    <property type="match status" value="1"/>
</dbReference>
<name>A0A0B6ANJ2_PRIM2</name>
<gene>
    <name evidence="1" type="ORF">BG04_5517</name>
</gene>
<evidence type="ECO:0000313" key="2">
    <source>
        <dbReference type="Proteomes" id="UP000031829"/>
    </source>
</evidence>
<evidence type="ECO:0000313" key="1">
    <source>
        <dbReference type="EMBL" id="AJI25071.1"/>
    </source>
</evidence>
<dbReference type="InterPro" id="IPR035903">
    <property type="entry name" value="HesB-like_dom_sf"/>
</dbReference>
<dbReference type="HOGENOM" id="CLU_069054_7_0_9"/>
<protein>
    <recommendedName>
        <fullName evidence="3">Fe-S cluster assembly protein HesB</fullName>
    </recommendedName>
</protein>
<dbReference type="AlphaFoldDB" id="A0A0B6ANJ2"/>
<dbReference type="Proteomes" id="UP000031829">
    <property type="component" value="Chromosome"/>
</dbReference>
<reference evidence="1 2" key="1">
    <citation type="journal article" date="2015" name="Genome Announc.">
        <title>Complete genome sequences for 35 biothreat assay-relevant bacillus species.</title>
        <authorList>
            <person name="Johnson S.L."/>
            <person name="Daligault H.E."/>
            <person name="Davenport K.W."/>
            <person name="Jaissle J."/>
            <person name="Frey K.G."/>
            <person name="Ladner J.T."/>
            <person name="Broomall S.M."/>
            <person name="Bishop-Lilly K.A."/>
            <person name="Bruce D.C."/>
            <person name="Gibbons H.S."/>
            <person name="Coyne S.R."/>
            <person name="Lo C.C."/>
            <person name="Meincke L."/>
            <person name="Munk A.C."/>
            <person name="Koroleva G.I."/>
            <person name="Rosenzweig C.N."/>
            <person name="Palacios G.F."/>
            <person name="Redden C.L."/>
            <person name="Minogue T.D."/>
            <person name="Chain P.S."/>
        </authorList>
    </citation>
    <scope>NUCLEOTIDE SEQUENCE [LARGE SCALE GENOMIC DNA]</scope>
    <source>
        <strain evidence="2">ATCC 14581 / DSM 32 / JCM 2506 / NBRC 15308 / NCIMB 9376 / NCTC 10342 / NRRL B-14308 / VKM B-512</strain>
    </source>
</reference>
<dbReference type="Gene3D" id="2.60.300.12">
    <property type="entry name" value="HesB-like domain"/>
    <property type="match status" value="1"/>
</dbReference>
<proteinExistence type="predicted"/>
<sequence length="93" mass="10341">MHITPEAKQLINNILEEQEITGIRLYFKGISCEIPNIGLAFEEPFENDEMYEVDGVQVAMEASIVPYTNELMLDVHTTPYGPGLALVGAKEAE</sequence>
<dbReference type="KEGG" id="bmeg:BG04_5517"/>
<organism evidence="1 2">
    <name type="scientific">Priestia megaterium (strain ATCC 14581 / DSM 32 / CCUG 1817 / JCM 2506 / NBRC 15308 / NCIMB 9376 / NCTC 10342 / NRRL B-14308 / VKM B-512 / Ford 19)</name>
    <name type="common">Bacillus megaterium</name>
    <dbReference type="NCBI Taxonomy" id="1348623"/>
    <lineage>
        <taxon>Bacteria</taxon>
        <taxon>Bacillati</taxon>
        <taxon>Bacillota</taxon>
        <taxon>Bacilli</taxon>
        <taxon>Bacillales</taxon>
        <taxon>Bacillaceae</taxon>
        <taxon>Priestia</taxon>
    </lineage>
</organism>
<dbReference type="GeneID" id="93643460"/>
<dbReference type="EMBL" id="CP009920">
    <property type="protein sequence ID" value="AJI25071.1"/>
    <property type="molecule type" value="Genomic_DNA"/>
</dbReference>
<accession>A0A0B6ANJ2</accession>
<dbReference type="RefSeq" id="WP_013057684.1">
    <property type="nucleotide sequence ID" value="NZ_BCVB01000006.1"/>
</dbReference>
<evidence type="ECO:0008006" key="3">
    <source>
        <dbReference type="Google" id="ProtNLM"/>
    </source>
</evidence>